<feature type="domain" description="Succinylglutamate desuccinylase/Aspartoacylase catalytic" evidence="6">
    <location>
        <begin position="85"/>
        <end position="282"/>
    </location>
</feature>
<evidence type="ECO:0000256" key="3">
    <source>
        <dbReference type="ARBA" id="ARBA00022801"/>
    </source>
</evidence>
<keyword evidence="8" id="KW-1185">Reference proteome</keyword>
<evidence type="ECO:0000256" key="2">
    <source>
        <dbReference type="ARBA" id="ARBA00022723"/>
    </source>
</evidence>
<dbReference type="CDD" id="cd06251">
    <property type="entry name" value="M14_ASTE_ASPA-like"/>
    <property type="match status" value="1"/>
</dbReference>
<evidence type="ECO:0000256" key="5">
    <source>
        <dbReference type="SAM" id="MobiDB-lite"/>
    </source>
</evidence>
<feature type="compositionally biased region" description="Polar residues" evidence="5">
    <location>
        <begin position="1"/>
        <end position="18"/>
    </location>
</feature>
<dbReference type="SUPFAM" id="SSF53187">
    <property type="entry name" value="Zn-dependent exopeptidases"/>
    <property type="match status" value="1"/>
</dbReference>
<gene>
    <name evidence="7" type="ORF">SEUCBS140593_004559</name>
</gene>
<evidence type="ECO:0000256" key="4">
    <source>
        <dbReference type="ARBA" id="ARBA00022833"/>
    </source>
</evidence>
<keyword evidence="3" id="KW-0378">Hydrolase</keyword>
<dbReference type="EMBL" id="CAWUHD010000040">
    <property type="protein sequence ID" value="CAK7221417.1"/>
    <property type="molecule type" value="Genomic_DNA"/>
</dbReference>
<dbReference type="Proteomes" id="UP001642482">
    <property type="component" value="Unassembled WGS sequence"/>
</dbReference>
<accession>A0ABP0BPG0</accession>
<sequence>MAPSVLNESLENGDSCSDNGHALPQVDKAESHANGREYAHNVTKISSLDVTAIPTDTACRYQLSLTSTALGSVDIPIFAYRSKNPGPTVGITCAIHGNEVNGIPVIQQLFRDMEGNVSNEHAASHLPAPERLHVERGTIIGIPVANVPGFLASIRCFDEDSKQDLNRLMPGKKDGSAPQQYVYAIFNKVIVHIDYLIDLHTASLGRRNSLYVRADMNHPEIAKLARLLQPQIVVHVSTEGSLRGCAQARGIRALTVEIGNPSVFQTHLIRRTYTGIRRVLSSLMMAPEYTPSTVQSLDTEDIQPEAVLCNRSYWTFTSTGGILRIFKDVAQIVQPGELVAEIQTIFGDVIERIHAPDYETVVVGVEDNPVAKTGSRVIHLGVVGNVFGSAVGDGHL</sequence>
<comment type="cofactor">
    <cofactor evidence="1">
        <name>Zn(2+)</name>
        <dbReference type="ChEBI" id="CHEBI:29105"/>
    </cofactor>
</comment>
<proteinExistence type="predicted"/>
<evidence type="ECO:0000313" key="7">
    <source>
        <dbReference type="EMBL" id="CAK7221417.1"/>
    </source>
</evidence>
<keyword evidence="2" id="KW-0479">Metal-binding</keyword>
<organism evidence="7 8">
    <name type="scientific">Sporothrix eucalyptigena</name>
    <dbReference type="NCBI Taxonomy" id="1812306"/>
    <lineage>
        <taxon>Eukaryota</taxon>
        <taxon>Fungi</taxon>
        <taxon>Dikarya</taxon>
        <taxon>Ascomycota</taxon>
        <taxon>Pezizomycotina</taxon>
        <taxon>Sordariomycetes</taxon>
        <taxon>Sordariomycetidae</taxon>
        <taxon>Ophiostomatales</taxon>
        <taxon>Ophiostomataceae</taxon>
        <taxon>Sporothrix</taxon>
    </lineage>
</organism>
<name>A0ABP0BPG0_9PEZI</name>
<dbReference type="InterPro" id="IPR053138">
    <property type="entry name" value="N-alpha-Ac-DABA_deacetylase"/>
</dbReference>
<keyword evidence="4" id="KW-0862">Zinc</keyword>
<dbReference type="InterPro" id="IPR043795">
    <property type="entry name" value="N-alpha-Ac-DABA-like"/>
</dbReference>
<dbReference type="PIRSF" id="PIRSF039012">
    <property type="entry name" value="ASP"/>
    <property type="match status" value="1"/>
</dbReference>
<dbReference type="Pfam" id="PF24827">
    <property type="entry name" value="AstE_AspA_cat"/>
    <property type="match status" value="1"/>
</dbReference>
<evidence type="ECO:0000256" key="1">
    <source>
        <dbReference type="ARBA" id="ARBA00001947"/>
    </source>
</evidence>
<comment type="caution">
    <text evidence="7">The sequence shown here is derived from an EMBL/GenBank/DDBJ whole genome shotgun (WGS) entry which is preliminary data.</text>
</comment>
<reference evidence="7 8" key="1">
    <citation type="submission" date="2024-01" db="EMBL/GenBank/DDBJ databases">
        <authorList>
            <person name="Allen C."/>
            <person name="Tagirdzhanova G."/>
        </authorList>
    </citation>
    <scope>NUCLEOTIDE SEQUENCE [LARGE SCALE GENOMIC DNA]</scope>
</reference>
<protein>
    <recommendedName>
        <fullName evidence="6">Succinylglutamate desuccinylase/Aspartoacylase catalytic domain-containing protein</fullName>
    </recommendedName>
</protein>
<feature type="region of interest" description="Disordered" evidence="5">
    <location>
        <begin position="1"/>
        <end position="23"/>
    </location>
</feature>
<dbReference type="Gene3D" id="3.40.630.10">
    <property type="entry name" value="Zn peptidases"/>
    <property type="match status" value="1"/>
</dbReference>
<evidence type="ECO:0000313" key="8">
    <source>
        <dbReference type="Proteomes" id="UP001642482"/>
    </source>
</evidence>
<evidence type="ECO:0000259" key="6">
    <source>
        <dbReference type="Pfam" id="PF24827"/>
    </source>
</evidence>
<dbReference type="InterPro" id="IPR055438">
    <property type="entry name" value="AstE_AspA_cat"/>
</dbReference>
<dbReference type="PANTHER" id="PTHR37326:SF1">
    <property type="entry name" value="BLL3975 PROTEIN"/>
    <property type="match status" value="1"/>
</dbReference>
<dbReference type="PANTHER" id="PTHR37326">
    <property type="entry name" value="BLL3975 PROTEIN"/>
    <property type="match status" value="1"/>
</dbReference>